<protein>
    <submittedName>
        <fullName evidence="4">Uncharacterized protein</fullName>
    </submittedName>
</protein>
<dbReference type="PANTHER" id="PTHR43180">
    <property type="entry name" value="3-OXOACYL-(ACYL-CARRIER-PROTEIN) REDUCTASE (AFU_ORTHOLOGUE AFUA_6G11210)"/>
    <property type="match status" value="1"/>
</dbReference>
<dbReference type="InterPro" id="IPR036291">
    <property type="entry name" value="NAD(P)-bd_dom_sf"/>
</dbReference>
<comment type="similarity">
    <text evidence="1">Belongs to the short-chain dehydrogenases/reductases (SDR) family.</text>
</comment>
<evidence type="ECO:0000256" key="1">
    <source>
        <dbReference type="ARBA" id="ARBA00006484"/>
    </source>
</evidence>
<keyword evidence="3" id="KW-0560">Oxidoreductase</keyword>
<evidence type="ECO:0000313" key="4">
    <source>
        <dbReference type="EMBL" id="CAH0020302.1"/>
    </source>
</evidence>
<organism evidence="4 5">
    <name type="scientific">Clonostachys rhizophaga</name>
    <dbReference type="NCBI Taxonomy" id="160324"/>
    <lineage>
        <taxon>Eukaryota</taxon>
        <taxon>Fungi</taxon>
        <taxon>Dikarya</taxon>
        <taxon>Ascomycota</taxon>
        <taxon>Pezizomycotina</taxon>
        <taxon>Sordariomycetes</taxon>
        <taxon>Hypocreomycetidae</taxon>
        <taxon>Hypocreales</taxon>
        <taxon>Bionectriaceae</taxon>
        <taxon>Clonostachys</taxon>
    </lineage>
</organism>
<reference evidence="4" key="1">
    <citation type="submission" date="2021-10" db="EMBL/GenBank/DDBJ databases">
        <authorList>
            <person name="Piombo E."/>
        </authorList>
    </citation>
    <scope>NUCLEOTIDE SEQUENCE</scope>
</reference>
<evidence type="ECO:0000256" key="3">
    <source>
        <dbReference type="ARBA" id="ARBA00023002"/>
    </source>
</evidence>
<sequence length="299" mass="32187">MSLVEPDQSLLDSIKDKVVIITGGVSGIGRSAALTFHERGAKVVVGDVNAKEGEKLASLAGGGLRFVQCDVSKYKDQLLLFQEAKQHFGGVDVVIANAGIGKLPDPITVIDDVNQEPPLAEVDINLRGVLYSSRIATHYLRQRGGGDLILVSSVGGFKESAELTPYLSTKHGVIGVMRGLRLTSLNDGIRVNVVCPWTTRTVLTSGIAVSWEELDLPMNEPEDIATSMLICATANGSGGRHPGSVLPFHGKILYVAGGKSYEIEDNLQKLEPQWLGEENSRMLAKGQDFLHNGTTTWQR</sequence>
<dbReference type="EMBL" id="CABFNQ020000640">
    <property type="protein sequence ID" value="CAH0020302.1"/>
    <property type="molecule type" value="Genomic_DNA"/>
</dbReference>
<dbReference type="GO" id="GO:0016491">
    <property type="term" value="F:oxidoreductase activity"/>
    <property type="evidence" value="ECO:0007669"/>
    <property type="project" value="UniProtKB-KW"/>
</dbReference>
<dbReference type="OrthoDB" id="5371740at2759"/>
<dbReference type="PANTHER" id="PTHR43180:SF86">
    <property type="entry name" value="DEHYDROGENASE, PUTATIVE (AFU_ORTHOLOGUE AFUA_3G00290)-RELATED"/>
    <property type="match status" value="1"/>
</dbReference>
<keyword evidence="2" id="KW-0521">NADP</keyword>
<dbReference type="Pfam" id="PF00106">
    <property type="entry name" value="adh_short"/>
    <property type="match status" value="1"/>
</dbReference>
<keyword evidence="5" id="KW-1185">Reference proteome</keyword>
<comment type="caution">
    <text evidence="4">The sequence shown here is derived from an EMBL/GenBank/DDBJ whole genome shotgun (WGS) entry which is preliminary data.</text>
</comment>
<dbReference type="AlphaFoldDB" id="A0A9N9YKA2"/>
<accession>A0A9N9YKA2</accession>
<dbReference type="SUPFAM" id="SSF51735">
    <property type="entry name" value="NAD(P)-binding Rossmann-fold domains"/>
    <property type="match status" value="1"/>
</dbReference>
<dbReference type="InterPro" id="IPR002347">
    <property type="entry name" value="SDR_fam"/>
</dbReference>
<name>A0A9N9YKA2_9HYPO</name>
<proteinExistence type="inferred from homology"/>
<evidence type="ECO:0000313" key="5">
    <source>
        <dbReference type="Proteomes" id="UP000696573"/>
    </source>
</evidence>
<dbReference type="Gene3D" id="3.40.50.720">
    <property type="entry name" value="NAD(P)-binding Rossmann-like Domain"/>
    <property type="match status" value="1"/>
</dbReference>
<evidence type="ECO:0000256" key="2">
    <source>
        <dbReference type="ARBA" id="ARBA00022857"/>
    </source>
</evidence>
<dbReference type="PRINTS" id="PR00081">
    <property type="entry name" value="GDHRDH"/>
</dbReference>
<dbReference type="Proteomes" id="UP000696573">
    <property type="component" value="Unassembled WGS sequence"/>
</dbReference>
<gene>
    <name evidence="4" type="ORF">CRHIZ90672A_00018925</name>
</gene>